<gene>
    <name evidence="1" type="ORF">ENP88_05030</name>
</gene>
<evidence type="ECO:0000313" key="1">
    <source>
        <dbReference type="EMBL" id="HEH35504.1"/>
    </source>
</evidence>
<dbReference type="EMBL" id="DSLA01000079">
    <property type="protein sequence ID" value="HEH35504.1"/>
    <property type="molecule type" value="Genomic_DNA"/>
</dbReference>
<comment type="caution">
    <text evidence="1">The sequence shown here is derived from an EMBL/GenBank/DDBJ whole genome shotgun (WGS) entry which is preliminary data.</text>
</comment>
<dbReference type="AlphaFoldDB" id="A0A7J2TK21"/>
<reference evidence="1" key="1">
    <citation type="journal article" date="2020" name="mSystems">
        <title>Genome- and Community-Level Interaction Insights into Carbon Utilization and Element Cycling Functions of Hydrothermarchaeota in Hydrothermal Sediment.</title>
        <authorList>
            <person name="Zhou Z."/>
            <person name="Liu Y."/>
            <person name="Xu W."/>
            <person name="Pan J."/>
            <person name="Luo Z.H."/>
            <person name="Li M."/>
        </authorList>
    </citation>
    <scope>NUCLEOTIDE SEQUENCE [LARGE SCALE GENOMIC DNA]</scope>
    <source>
        <strain evidence="1">SpSt-26</strain>
    </source>
</reference>
<protein>
    <submittedName>
        <fullName evidence="1">Uncharacterized protein</fullName>
    </submittedName>
</protein>
<name>A0A7J2TK21_ARCFL</name>
<proteinExistence type="predicted"/>
<sequence>MDIETRTSILMDAFEELKKKWEIDENTLTVKEEKADILPEAKVNELLQLKEKYKLDDIEFLFLVGAAVGYYQGQMNVKNVVIKKLSIVNQFVNSLLKR</sequence>
<accession>A0A7J2TK21</accession>
<organism evidence="1">
    <name type="scientific">Archaeoglobus fulgidus</name>
    <dbReference type="NCBI Taxonomy" id="2234"/>
    <lineage>
        <taxon>Archaea</taxon>
        <taxon>Methanobacteriati</taxon>
        <taxon>Methanobacteriota</taxon>
        <taxon>Archaeoglobi</taxon>
        <taxon>Archaeoglobales</taxon>
        <taxon>Archaeoglobaceae</taxon>
        <taxon>Archaeoglobus</taxon>
    </lineage>
</organism>